<proteinExistence type="predicted"/>
<evidence type="ECO:0000256" key="1">
    <source>
        <dbReference type="SAM" id="MobiDB-lite"/>
    </source>
</evidence>
<dbReference type="GO" id="GO:0007098">
    <property type="term" value="P:centrosome cycle"/>
    <property type="evidence" value="ECO:0007669"/>
    <property type="project" value="Ensembl"/>
</dbReference>
<dbReference type="Pfam" id="PF14661">
    <property type="entry name" value="HAUS6_N"/>
    <property type="match status" value="1"/>
</dbReference>
<evidence type="ECO:0000313" key="3">
    <source>
        <dbReference type="Ensembl" id="ENSAPLP00000017666.1"/>
    </source>
</evidence>
<dbReference type="GO" id="GO:0008017">
    <property type="term" value="F:microtubule binding"/>
    <property type="evidence" value="ECO:0007669"/>
    <property type="project" value="TreeGrafter"/>
</dbReference>
<feature type="domain" description="HAUS augmin-like complex subunit 6 N-terminal" evidence="2">
    <location>
        <begin position="50"/>
        <end position="273"/>
    </location>
</feature>
<dbReference type="PANTHER" id="PTHR16151">
    <property type="entry name" value="HAUS AUGMIN-LIKE COMPLEX SUBUNIT 6"/>
    <property type="match status" value="1"/>
</dbReference>
<gene>
    <name evidence="3" type="primary">HAUS6</name>
</gene>
<dbReference type="Ensembl" id="ENSAPLT00000021136.1">
    <property type="protein sequence ID" value="ENSAPLP00000017666.1"/>
    <property type="gene ID" value="ENSAPLG00000006057.2"/>
</dbReference>
<dbReference type="GO" id="GO:0005813">
    <property type="term" value="C:centrosome"/>
    <property type="evidence" value="ECO:0007669"/>
    <property type="project" value="Ensembl"/>
</dbReference>
<dbReference type="GO" id="GO:1990498">
    <property type="term" value="C:mitotic spindle microtubule"/>
    <property type="evidence" value="ECO:0007669"/>
    <property type="project" value="Ensembl"/>
</dbReference>
<organism evidence="3 4">
    <name type="scientific">Anas platyrhynchos platyrhynchos</name>
    <name type="common">Northern mallard</name>
    <dbReference type="NCBI Taxonomy" id="8840"/>
    <lineage>
        <taxon>Eukaryota</taxon>
        <taxon>Metazoa</taxon>
        <taxon>Chordata</taxon>
        <taxon>Craniata</taxon>
        <taxon>Vertebrata</taxon>
        <taxon>Euteleostomi</taxon>
        <taxon>Archelosauria</taxon>
        <taxon>Archosauria</taxon>
        <taxon>Dinosauria</taxon>
        <taxon>Saurischia</taxon>
        <taxon>Theropoda</taxon>
        <taxon>Coelurosauria</taxon>
        <taxon>Aves</taxon>
        <taxon>Neognathae</taxon>
        <taxon>Galloanserae</taxon>
        <taxon>Anseriformes</taxon>
        <taxon>Anatidae</taxon>
        <taxon>Anatinae</taxon>
        <taxon>Anas</taxon>
    </lineage>
</organism>
<keyword evidence="4" id="KW-1185">Reference proteome</keyword>
<dbReference type="STRING" id="8840.ENSAPLP00000017666"/>
<accession>A0A493SVP3</accession>
<evidence type="ECO:0000259" key="2">
    <source>
        <dbReference type="Pfam" id="PF14661"/>
    </source>
</evidence>
<dbReference type="InterPro" id="IPR028163">
    <property type="entry name" value="HAUS_6_N"/>
</dbReference>
<reference evidence="3" key="3">
    <citation type="submission" date="2025-09" db="UniProtKB">
        <authorList>
            <consortium name="Ensembl"/>
        </authorList>
    </citation>
    <scope>IDENTIFICATION</scope>
</reference>
<feature type="region of interest" description="Disordered" evidence="1">
    <location>
        <begin position="1"/>
        <end position="21"/>
    </location>
</feature>
<dbReference type="PANTHER" id="PTHR16151:SF2">
    <property type="entry name" value="HAUS AUGMIN-LIKE COMPLEX SUBUNIT 6"/>
    <property type="match status" value="1"/>
</dbReference>
<protein>
    <submittedName>
        <fullName evidence="3">HAUS augmin like complex subunit 6</fullName>
    </submittedName>
</protein>
<dbReference type="GO" id="GO:0051225">
    <property type="term" value="P:spindle assembly"/>
    <property type="evidence" value="ECO:0007669"/>
    <property type="project" value="Ensembl"/>
</dbReference>
<sequence>MAARWGPLGRGTGTGKEKGKGKGKVAAAAALRLLPSGVPAKAADWKRRHLWFCLLALGFDPQAAEKFLDRELHLGVSMFDAPNAAAFHVVAQFLFSKLDPVRAAKVFRDCLLPEQITRDTEFRKQCCSWLKDIANESKNYLPPIVTSSFLSPAGSKFIHLMYRFARYVMIKNLKKNSVGSDTSSTEAVNLIPEDMRKAKARCNVARNKLLRILQKKDVIIREYNKKSQLLIKEIKQTKSEYAYHQQQLLKMRLNGKNKNDKTERIQKVRSMWTFVMDTLTSLKKEIEIVDSVIEGRVDLYTLTGTNVNVPQLLADRVESEIHEVCTGNLYEGENLNFLTVIQLLNGALRILRDECCQFESKHFTDIKNTSEFQNKILLNLKAVRQKIEEQHCKSLRELISGKQKELEMKWKSHLDQCPYSLKRGQDPDLDLLEAVSCFFHPAEEAYKDTVSFQLEIPLLDIYDSICEKNYQKDEETSGSMMDNSTLQPTRWISSVSLDLSGASESKDMLIEKDFRTETYNGKEKPVTPKISEEMEDLIISVEENTVTCTRSAVQKEDLLKKATEELAEEVAKTVTSESPQSGGGKGITLEDLISSQAFNPFLTRQQIPRTPENLLTEIRSSWRKAIQTDESPDVELAPAEVMTEESPMDASTTVQNETDTTLVRSTSASPVFDFDSTSTEFKAQNQMRKSNISGCPVWETSGVQENEGDKEQELERTVLSRISVDKTEEPASLDVENSINTPDKFSERNSRINTVPSNQLWDSLVDRILQWDAPSVLMSDSCEVTEAGILHETLPKEFDSIDPNKSTSSESDCDVLNSKDIPGSTKIKGCVEELNIDRLSLVSRYEMLKENASGNREKLHHTHAGDESVSYISDLNLRPEKERDDLCSTRDLFSLDEEFTKAPSPLSFPKGNNSLSPLLMFTQDLEEMASKIHKISSNLVRKLKDATIVHICPPGPMTRARSHVCYRSTWRNILFIPAHFPETHSNQRMSTRWHRYPWKASQLQSMKSSERE</sequence>
<dbReference type="AlphaFoldDB" id="A0A493SVP3"/>
<reference evidence="3" key="2">
    <citation type="submission" date="2025-08" db="UniProtKB">
        <authorList>
            <consortium name="Ensembl"/>
        </authorList>
    </citation>
    <scope>IDENTIFICATION</scope>
</reference>
<name>A0A493SVP3_ANAPP</name>
<reference evidence="3 4" key="1">
    <citation type="submission" date="2017-10" db="EMBL/GenBank/DDBJ databases">
        <title>A new Pekin duck reference genome.</title>
        <authorList>
            <person name="Hou Z.-C."/>
            <person name="Zhou Z.-K."/>
            <person name="Zhu F."/>
            <person name="Hou S.-S."/>
        </authorList>
    </citation>
    <scope>NUCLEOTIDE SEQUENCE [LARGE SCALE GENOMIC DNA]</scope>
</reference>
<dbReference type="GeneTree" id="ENSGT00390000008250"/>
<evidence type="ECO:0000313" key="4">
    <source>
        <dbReference type="Proteomes" id="UP000016666"/>
    </source>
</evidence>
<dbReference type="Proteomes" id="UP000016666">
    <property type="component" value="Chromosome Z"/>
</dbReference>
<dbReference type="GO" id="GO:0070652">
    <property type="term" value="C:HAUS complex"/>
    <property type="evidence" value="ECO:0007669"/>
    <property type="project" value="Ensembl"/>
</dbReference>
<dbReference type="InterPro" id="IPR026797">
    <property type="entry name" value="HAUS_6"/>
</dbReference>